<feature type="region of interest" description="Disordered" evidence="2">
    <location>
        <begin position="161"/>
        <end position="250"/>
    </location>
</feature>
<organism evidence="4 5">
    <name type="scientific">Chrysophaeum taylorii</name>
    <dbReference type="NCBI Taxonomy" id="2483200"/>
    <lineage>
        <taxon>Eukaryota</taxon>
        <taxon>Sar</taxon>
        <taxon>Stramenopiles</taxon>
        <taxon>Ochrophyta</taxon>
        <taxon>Pelagophyceae</taxon>
        <taxon>Pelagomonadales</taxon>
        <taxon>Pelagomonadaceae</taxon>
        <taxon>Chrysophaeum</taxon>
    </lineage>
</organism>
<dbReference type="InterPro" id="IPR036152">
    <property type="entry name" value="Asp/glu_Ase-like_sf"/>
</dbReference>
<dbReference type="PANTHER" id="PTHR11707">
    <property type="entry name" value="L-ASPARAGINASE"/>
    <property type="match status" value="1"/>
</dbReference>
<dbReference type="SUPFAM" id="SSF53774">
    <property type="entry name" value="Glutaminase/Asparaginase"/>
    <property type="match status" value="1"/>
</dbReference>
<feature type="binding site" evidence="1">
    <location>
        <begin position="85"/>
        <end position="86"/>
    </location>
    <ligand>
        <name>substrate</name>
    </ligand>
</feature>
<feature type="compositionally biased region" description="Basic and acidic residues" evidence="2">
    <location>
        <begin position="161"/>
        <end position="178"/>
    </location>
</feature>
<reference evidence="4" key="1">
    <citation type="submission" date="2023-01" db="EMBL/GenBank/DDBJ databases">
        <title>Metagenome sequencing of chrysophaentin producing Chrysophaeum taylorii.</title>
        <authorList>
            <person name="Davison J."/>
            <person name="Bewley C."/>
        </authorList>
    </citation>
    <scope>NUCLEOTIDE SEQUENCE</scope>
    <source>
        <strain evidence="4">NIES-1699</strain>
    </source>
</reference>
<feature type="binding site" evidence="1">
    <location>
        <position position="56"/>
    </location>
    <ligand>
        <name>substrate</name>
    </ligand>
</feature>
<feature type="compositionally biased region" description="Basic and acidic residues" evidence="2">
    <location>
        <begin position="213"/>
        <end position="226"/>
    </location>
</feature>
<evidence type="ECO:0000313" key="5">
    <source>
        <dbReference type="Proteomes" id="UP001230188"/>
    </source>
</evidence>
<sequence length="250" mass="26677">MPKQRVLVITTGGSIDKTYSSEASDFVVGTPIVKSYLRGCKCAHHVSYKELMRKDSLSLTDEDRELITETVRSARETSIVVTHGTDTMWKTALGVQEAAIAGNKVVVLTGAMRPAAFKESDAGFNLGAAFAAVQYLPPGAHVVMHGLVFSEPEKLMKDFKTDSFVEKDDNGAKKRLNGEPDGDDPPGEDPAPAPGVSRGRGRGRSRGRGRGRGRSDAPRSRRRAEAPDPAAAAAEDGRTTATEEAPPDAS</sequence>
<accession>A0AAD7UG06</accession>
<feature type="domain" description="L-asparaginase N-terminal" evidence="3">
    <location>
        <begin position="5"/>
        <end position="149"/>
    </location>
</feature>
<dbReference type="Proteomes" id="UP001230188">
    <property type="component" value="Unassembled WGS sequence"/>
</dbReference>
<dbReference type="InterPro" id="IPR037152">
    <property type="entry name" value="L-asparaginase_N_sf"/>
</dbReference>
<dbReference type="InterPro" id="IPR006034">
    <property type="entry name" value="Asparaginase/glutaminase-like"/>
</dbReference>
<evidence type="ECO:0000256" key="1">
    <source>
        <dbReference type="PIRSR" id="PIRSR001220-2"/>
    </source>
</evidence>
<protein>
    <recommendedName>
        <fullName evidence="3">L-asparaginase N-terminal domain-containing protein</fullName>
    </recommendedName>
</protein>
<dbReference type="EMBL" id="JAQMWT010000330">
    <property type="protein sequence ID" value="KAJ8604542.1"/>
    <property type="molecule type" value="Genomic_DNA"/>
</dbReference>
<dbReference type="Gene3D" id="3.40.50.1170">
    <property type="entry name" value="L-asparaginase, N-terminal domain"/>
    <property type="match status" value="1"/>
</dbReference>
<gene>
    <name evidence="4" type="ORF">CTAYLR_000984</name>
</gene>
<keyword evidence="5" id="KW-1185">Reference proteome</keyword>
<dbReference type="PRINTS" id="PR00139">
    <property type="entry name" value="ASNGLNASE"/>
</dbReference>
<dbReference type="AlphaFoldDB" id="A0AAD7UG06"/>
<dbReference type="SMART" id="SM00870">
    <property type="entry name" value="Asparaginase"/>
    <property type="match status" value="1"/>
</dbReference>
<evidence type="ECO:0000256" key="2">
    <source>
        <dbReference type="SAM" id="MobiDB-lite"/>
    </source>
</evidence>
<dbReference type="GO" id="GO:0004067">
    <property type="term" value="F:asparaginase activity"/>
    <property type="evidence" value="ECO:0007669"/>
    <property type="project" value="UniProtKB-UniRule"/>
</dbReference>
<name>A0AAD7UG06_9STRA</name>
<feature type="compositionally biased region" description="Basic residues" evidence="2">
    <location>
        <begin position="199"/>
        <end position="212"/>
    </location>
</feature>
<dbReference type="PIRSF" id="PIRSF500176">
    <property type="entry name" value="L_ASNase"/>
    <property type="match status" value="1"/>
</dbReference>
<comment type="caution">
    <text evidence="4">The sequence shown here is derived from an EMBL/GenBank/DDBJ whole genome shotgun (WGS) entry which is preliminary data.</text>
</comment>
<dbReference type="Pfam" id="PF00710">
    <property type="entry name" value="Asparaginase"/>
    <property type="match status" value="1"/>
</dbReference>
<evidence type="ECO:0000313" key="4">
    <source>
        <dbReference type="EMBL" id="KAJ8604542.1"/>
    </source>
</evidence>
<proteinExistence type="predicted"/>
<dbReference type="PANTHER" id="PTHR11707:SF28">
    <property type="entry name" value="60 KDA LYSOPHOSPHOLIPASE"/>
    <property type="match status" value="1"/>
</dbReference>
<feature type="compositionally biased region" description="Low complexity" evidence="2">
    <location>
        <begin position="227"/>
        <end position="244"/>
    </location>
</feature>
<dbReference type="PIRSF" id="PIRSF001220">
    <property type="entry name" value="L-ASNase_gatD"/>
    <property type="match status" value="1"/>
</dbReference>
<evidence type="ECO:0000259" key="3">
    <source>
        <dbReference type="Pfam" id="PF00710"/>
    </source>
</evidence>
<dbReference type="PROSITE" id="PS51732">
    <property type="entry name" value="ASN_GLN_ASE_3"/>
    <property type="match status" value="1"/>
</dbReference>
<dbReference type="InterPro" id="IPR027474">
    <property type="entry name" value="L-asparaginase_N"/>
</dbReference>